<dbReference type="OrthoDB" id="1937417at2"/>
<evidence type="ECO:0000313" key="5">
    <source>
        <dbReference type="Proteomes" id="UP000273811"/>
    </source>
</evidence>
<organism evidence="4 5">
    <name type="scientific">Siminovitchia fortis</name>
    <dbReference type="NCBI Taxonomy" id="254758"/>
    <lineage>
        <taxon>Bacteria</taxon>
        <taxon>Bacillati</taxon>
        <taxon>Bacillota</taxon>
        <taxon>Bacilli</taxon>
        <taxon>Bacillales</taxon>
        <taxon>Bacillaceae</taxon>
        <taxon>Siminovitchia</taxon>
    </lineage>
</organism>
<sequence>MKTLFELKQNLVTIGQQLQKVEGELAQKAVDPAATMDEIQALQKSKEDLKARFDVIKEQHDKLEAEQKAQIEQQKQNQGLAGVADPKEKVVQAKAELIKNVMANKPVSQEIYQALGDDNTGGGKFLPKTVANDIISEPLVKNQLREISTFTAITNLEVPKVNFTLDDDDFIQDKETAKELKVTGDVVTFGRNKFKVFAGVSETVLQGTHTNLVSHVENALQSGVAAKERKVAFAETPKTGEEHMSFYAVGIKEIEGDDYYQAIRKAIADLHEDYRENATIVMRYQDYSDIIEKLANGNATLYSAQPEQVLGKRVVFSDAAVHPIVGDFSYSHFNYDIGTTLYERDKDVKTGIEQFVVTAWFDHQIKLKSAFRIAKIKKDDKP</sequence>
<dbReference type="Pfam" id="PF05065">
    <property type="entry name" value="Phage_capsid"/>
    <property type="match status" value="1"/>
</dbReference>
<dbReference type="NCBIfam" id="TIGR01554">
    <property type="entry name" value="major_cap_HK97"/>
    <property type="match status" value="1"/>
</dbReference>
<evidence type="ECO:0000256" key="1">
    <source>
        <dbReference type="ARBA" id="ARBA00004328"/>
    </source>
</evidence>
<feature type="coiled-coil region" evidence="2">
    <location>
        <begin position="39"/>
        <end position="77"/>
    </location>
</feature>
<evidence type="ECO:0000259" key="3">
    <source>
        <dbReference type="Pfam" id="PF05065"/>
    </source>
</evidence>
<keyword evidence="2" id="KW-0175">Coiled coil</keyword>
<name>A0A443IM58_9BACI</name>
<protein>
    <submittedName>
        <fullName evidence="4">Phage major capsid protein</fullName>
    </submittedName>
</protein>
<gene>
    <name evidence="4" type="ORF">D4N35_013850</name>
</gene>
<feature type="domain" description="Phage capsid-like C-terminal" evidence="3">
    <location>
        <begin position="122"/>
        <end position="375"/>
    </location>
</feature>
<dbReference type="EMBL" id="QYTU02000034">
    <property type="protein sequence ID" value="RWR06744.1"/>
    <property type="molecule type" value="Genomic_DNA"/>
</dbReference>
<accession>A0A443IM58</accession>
<evidence type="ECO:0000256" key="2">
    <source>
        <dbReference type="SAM" id="Coils"/>
    </source>
</evidence>
<reference evidence="4" key="1">
    <citation type="submission" date="2018-12" db="EMBL/GenBank/DDBJ databases">
        <authorList>
            <person name="Sun L."/>
            <person name="Chen Z."/>
        </authorList>
    </citation>
    <scope>NUCLEOTIDE SEQUENCE [LARGE SCALE GENOMIC DNA]</scope>
    <source>
        <strain evidence="4">DSM 16012</strain>
    </source>
</reference>
<comment type="subcellular location">
    <subcellularLocation>
        <location evidence="1">Virion</location>
    </subcellularLocation>
</comment>
<dbReference type="InterPro" id="IPR054612">
    <property type="entry name" value="Phage_capsid-like_C"/>
</dbReference>
<dbReference type="AlphaFoldDB" id="A0A443IM58"/>
<keyword evidence="5" id="KW-1185">Reference proteome</keyword>
<proteinExistence type="predicted"/>
<comment type="caution">
    <text evidence="4">The sequence shown here is derived from an EMBL/GenBank/DDBJ whole genome shotgun (WGS) entry which is preliminary data.</text>
</comment>
<dbReference type="RefSeq" id="WP_120074677.1">
    <property type="nucleotide sequence ID" value="NZ_CP126113.1"/>
</dbReference>
<dbReference type="SUPFAM" id="SSF56563">
    <property type="entry name" value="Major capsid protein gp5"/>
    <property type="match status" value="1"/>
</dbReference>
<evidence type="ECO:0000313" key="4">
    <source>
        <dbReference type="EMBL" id="RWR06744.1"/>
    </source>
</evidence>
<dbReference type="Proteomes" id="UP000273811">
    <property type="component" value="Unassembled WGS sequence"/>
</dbReference>
<dbReference type="InterPro" id="IPR024455">
    <property type="entry name" value="Phage_capsid"/>
</dbReference>